<name>A0A1E1EX11_9VIRU</name>
<keyword evidence="1" id="KW-0472">Membrane</keyword>
<proteinExistence type="predicted"/>
<accession>A0A1E1EX11</accession>
<sequence length="50" mass="6060">MYKTSYIFTNIEEELSNDRYSETNWNISELLLTSTIIIMTIPKIYSYFIR</sequence>
<evidence type="ECO:0000313" key="3">
    <source>
        <dbReference type="EMBL" id="BAV62795.1"/>
    </source>
</evidence>
<dbReference type="EMBL" id="AP017644">
    <property type="protein sequence ID" value="BAV61809.1"/>
    <property type="molecule type" value="Genomic_DNA"/>
</dbReference>
<evidence type="ECO:0000313" key="4">
    <source>
        <dbReference type="Proteomes" id="UP000240366"/>
    </source>
</evidence>
<protein>
    <submittedName>
        <fullName evidence="3">Uncharacterized protein</fullName>
    </submittedName>
</protein>
<dbReference type="Proteomes" id="UP000240366">
    <property type="component" value="Segment"/>
</dbReference>
<dbReference type="EMBL" id="AP017645">
    <property type="protein sequence ID" value="BAV62795.1"/>
    <property type="molecule type" value="Genomic_DNA"/>
</dbReference>
<keyword evidence="1" id="KW-1133">Transmembrane helix</keyword>
<evidence type="ECO:0000313" key="2">
    <source>
        <dbReference type="EMBL" id="BAV61809.1"/>
    </source>
</evidence>
<feature type="transmembrane region" description="Helical" evidence="1">
    <location>
        <begin position="30"/>
        <end position="49"/>
    </location>
</feature>
<dbReference type="Proteomes" id="UP000241484">
    <property type="component" value="Segment"/>
</dbReference>
<evidence type="ECO:0000313" key="5">
    <source>
        <dbReference type="Proteomes" id="UP000241484"/>
    </source>
</evidence>
<keyword evidence="1" id="KW-0812">Transmembrane</keyword>
<evidence type="ECO:0000256" key="1">
    <source>
        <dbReference type="SAM" id="Phobius"/>
    </source>
</evidence>
<reference evidence="4 5" key="1">
    <citation type="submission" date="2016-09" db="EMBL/GenBank/DDBJ databases">
        <title>Nearly complete genome sequences of 2 Mimiviridae isolates, Mimivirus shirakomae and Mimivirus kasaii from Japanese pond and river mouth.</title>
        <authorList>
            <person name="Takemura M."/>
            <person name="Mikami T."/>
            <person name="Murono S."/>
        </authorList>
    </citation>
    <scope>NUCLEOTIDE SEQUENCE [LARGE SCALE GENOMIC DNA]</scope>
    <source>
        <strain evidence="2 5">Mimivirus kasaii</strain>
        <strain evidence="3 4">Mimivirus shirakomae</strain>
    </source>
</reference>
<organism evidence="3 4">
    <name type="scientific">Acanthamoeba castellanii mimivirus</name>
    <dbReference type="NCBI Taxonomy" id="1899318"/>
    <lineage>
        <taxon>Viruses</taxon>
        <taxon>Varidnaviria</taxon>
        <taxon>Bamfordvirae</taxon>
        <taxon>Nucleocytoviricota</taxon>
        <taxon>Megaviricetes</taxon>
        <taxon>Imitervirales</taxon>
        <taxon>Mimiviridae</taxon>
        <taxon>Megamimivirinae</taxon>
        <taxon>Mimivirus</taxon>
    </lineage>
</organism>